<dbReference type="Pfam" id="PF22784">
    <property type="entry name" value="PTP-SAK"/>
    <property type="match status" value="1"/>
</dbReference>
<dbReference type="PROSITE" id="PS50056">
    <property type="entry name" value="TYR_PHOSPHATASE_2"/>
    <property type="match status" value="1"/>
</dbReference>
<dbReference type="Gene3D" id="3.90.190.10">
    <property type="entry name" value="Protein tyrosine phosphatase superfamily"/>
    <property type="match status" value="1"/>
</dbReference>
<evidence type="ECO:0000313" key="5">
    <source>
        <dbReference type="Proteomes" id="UP000198885"/>
    </source>
</evidence>
<name>A0A1H9WZ65_9RHOB</name>
<dbReference type="Proteomes" id="UP000198885">
    <property type="component" value="Unassembled WGS sequence"/>
</dbReference>
<dbReference type="InterPro" id="IPR000387">
    <property type="entry name" value="Tyr_Pase_dom"/>
</dbReference>
<evidence type="ECO:0000256" key="2">
    <source>
        <dbReference type="ARBA" id="ARBA00022801"/>
    </source>
</evidence>
<keyword evidence="5" id="KW-1185">Reference proteome</keyword>
<dbReference type="AlphaFoldDB" id="A0A1H9WZ65"/>
<reference evidence="4 5" key="1">
    <citation type="submission" date="2016-10" db="EMBL/GenBank/DDBJ databases">
        <authorList>
            <person name="de Groot N.N."/>
        </authorList>
    </citation>
    <scope>NUCLEOTIDE SEQUENCE [LARGE SCALE GENOMIC DNA]</scope>
    <source>
        <strain evidence="4 5">DSM 23042</strain>
    </source>
</reference>
<sequence length="231" mass="26340">MAPPMSTPLRQRWKDYRHRFTRQLAGDISQPEARRRAQRHFDIADHALLRRVWTNLFRLAPGVYRSNQPDPRRIARHAAQGLRSIITLRGETRYSYLLFEQEACAAHGITLHILKTHASKPDTPETYLELLSLFDTVERPFLIHCKSGADRTGVASALYLIDQEGVAPEVAKRQLALRYAHRKGSKAGVLGLFLDTYAAARARSGIGLRDWLATEYDPEAVRARFKAERGR</sequence>
<dbReference type="PANTHER" id="PTHR31126:SF72">
    <property type="entry name" value="DUAL SPECIFICITY PROTEIN PHOSPHATASE TPBA"/>
    <property type="match status" value="1"/>
</dbReference>
<gene>
    <name evidence="4" type="ORF">SAMN04490244_11455</name>
</gene>
<dbReference type="InterPro" id="IPR016130">
    <property type="entry name" value="Tyr_Pase_AS"/>
</dbReference>
<dbReference type="InterPro" id="IPR029021">
    <property type="entry name" value="Prot-tyrosine_phosphatase-like"/>
</dbReference>
<dbReference type="SUPFAM" id="SSF52799">
    <property type="entry name" value="(Phosphotyrosine protein) phosphatases II"/>
    <property type="match status" value="1"/>
</dbReference>
<dbReference type="EMBL" id="FOGU01000014">
    <property type="protein sequence ID" value="SES38693.1"/>
    <property type="molecule type" value="Genomic_DNA"/>
</dbReference>
<dbReference type="PANTHER" id="PTHR31126">
    <property type="entry name" value="TYROSINE-PROTEIN PHOSPHATASE"/>
    <property type="match status" value="1"/>
</dbReference>
<keyword evidence="2" id="KW-0378">Hydrolase</keyword>
<proteinExistence type="inferred from homology"/>
<evidence type="ECO:0000259" key="3">
    <source>
        <dbReference type="PROSITE" id="PS50056"/>
    </source>
</evidence>
<dbReference type="InterPro" id="IPR057023">
    <property type="entry name" value="PTP-SAK"/>
</dbReference>
<dbReference type="GO" id="GO:0016791">
    <property type="term" value="F:phosphatase activity"/>
    <property type="evidence" value="ECO:0007669"/>
    <property type="project" value="TreeGrafter"/>
</dbReference>
<dbReference type="STRING" id="641238.SAMN04490244_11455"/>
<evidence type="ECO:0000256" key="1">
    <source>
        <dbReference type="ARBA" id="ARBA00009580"/>
    </source>
</evidence>
<comment type="similarity">
    <text evidence="1">Belongs to the protein-tyrosine phosphatase family.</text>
</comment>
<evidence type="ECO:0000313" key="4">
    <source>
        <dbReference type="EMBL" id="SES38693.1"/>
    </source>
</evidence>
<organism evidence="4 5">
    <name type="scientific">Tranquillimonas rosea</name>
    <dbReference type="NCBI Taxonomy" id="641238"/>
    <lineage>
        <taxon>Bacteria</taxon>
        <taxon>Pseudomonadati</taxon>
        <taxon>Pseudomonadota</taxon>
        <taxon>Alphaproteobacteria</taxon>
        <taxon>Rhodobacterales</taxon>
        <taxon>Roseobacteraceae</taxon>
        <taxon>Tranquillimonas</taxon>
    </lineage>
</organism>
<accession>A0A1H9WZ65</accession>
<dbReference type="PROSITE" id="PS00383">
    <property type="entry name" value="TYR_PHOSPHATASE_1"/>
    <property type="match status" value="1"/>
</dbReference>
<protein>
    <submittedName>
        <fullName evidence="4">Tyrosine phosphatase family protein</fullName>
    </submittedName>
</protein>
<feature type="domain" description="Tyrosine specific protein phosphatases" evidence="3">
    <location>
        <begin position="125"/>
        <end position="166"/>
    </location>
</feature>
<dbReference type="OrthoDB" id="9814896at2"/>